<gene>
    <name evidence="2" type="ORF">EHQ23_02340</name>
    <name evidence="3" type="ORF">EHQ26_09485</name>
</gene>
<proteinExistence type="predicted"/>
<evidence type="ECO:0008006" key="6">
    <source>
        <dbReference type="Google" id="ProtNLM"/>
    </source>
</evidence>
<dbReference type="Proteomes" id="UP000297394">
    <property type="component" value="Unassembled WGS sequence"/>
</dbReference>
<keyword evidence="5" id="KW-1185">Reference proteome</keyword>
<name>A0A4R9IP11_9LEPT</name>
<dbReference type="AlphaFoldDB" id="A0A4R9IP11"/>
<accession>A0A4R9IP11</accession>
<sequence>MKTNIEYISQSFVAAGIIAKNIQKLIPPDSYFSEQSSLVKRYIYFQENIKEYNWIIPPSTKVGVLKEMIKEFENKNLTQKKVDSILIKSFKKKKFQTIDVILNNIKNNKIYSKRKKQLQNCLVAIKKFDKLEKTSVTILIPTLLVLIDALIFDFIKNKKIPFNGNYKSKSDKKNGRIDKFIEAITIPNDDMQNLLSEILDSLIFERTENLETNNTINRHTVIHGENFIFGNEADLFKLVAIIDAFKGLE</sequence>
<keyword evidence="1" id="KW-0472">Membrane</keyword>
<evidence type="ECO:0000256" key="1">
    <source>
        <dbReference type="SAM" id="Phobius"/>
    </source>
</evidence>
<evidence type="ECO:0000313" key="2">
    <source>
        <dbReference type="EMBL" id="TGK89975.1"/>
    </source>
</evidence>
<feature type="transmembrane region" description="Helical" evidence="1">
    <location>
        <begin position="136"/>
        <end position="155"/>
    </location>
</feature>
<dbReference type="RefSeq" id="WP_135747781.1">
    <property type="nucleotide sequence ID" value="NZ_RQFL01000022.1"/>
</dbReference>
<evidence type="ECO:0000313" key="3">
    <source>
        <dbReference type="EMBL" id="TGK92198.1"/>
    </source>
</evidence>
<dbReference type="EMBL" id="RQFM01000007">
    <property type="protein sequence ID" value="TGK89975.1"/>
    <property type="molecule type" value="Genomic_DNA"/>
</dbReference>
<comment type="caution">
    <text evidence="2">The sequence shown here is derived from an EMBL/GenBank/DDBJ whole genome shotgun (WGS) entry which is preliminary data.</text>
</comment>
<keyword evidence="1" id="KW-0812">Transmembrane</keyword>
<organism evidence="2 4">
    <name type="scientific">Leptospira bourretii</name>
    <dbReference type="NCBI Taxonomy" id="2484962"/>
    <lineage>
        <taxon>Bacteria</taxon>
        <taxon>Pseudomonadati</taxon>
        <taxon>Spirochaetota</taxon>
        <taxon>Spirochaetia</taxon>
        <taxon>Leptospirales</taxon>
        <taxon>Leptospiraceae</taxon>
        <taxon>Leptospira</taxon>
    </lineage>
</organism>
<keyword evidence="1" id="KW-1133">Transmembrane helix</keyword>
<reference evidence="3" key="1">
    <citation type="submission" date="2018-10" db="EMBL/GenBank/DDBJ databases">
        <authorList>
            <person name="Vincent A.T."/>
            <person name="Schiettekatte O."/>
            <person name="Bourhy P."/>
            <person name="Veyrier F.J."/>
            <person name="Picardeau M."/>
        </authorList>
    </citation>
    <scope>NUCLEOTIDE SEQUENCE</scope>
    <source>
        <strain evidence="3">201800281</strain>
    </source>
</reference>
<protein>
    <recommendedName>
        <fullName evidence="6">RiboL-PSP-HEPN domain-containing protein</fullName>
    </recommendedName>
</protein>
<evidence type="ECO:0000313" key="4">
    <source>
        <dbReference type="Proteomes" id="UP000297394"/>
    </source>
</evidence>
<dbReference type="Proteomes" id="UP000297918">
    <property type="component" value="Unassembled WGS sequence"/>
</dbReference>
<dbReference type="EMBL" id="RQFL01000022">
    <property type="protein sequence ID" value="TGK92198.1"/>
    <property type="molecule type" value="Genomic_DNA"/>
</dbReference>
<evidence type="ECO:0000313" key="5">
    <source>
        <dbReference type="Proteomes" id="UP000297918"/>
    </source>
</evidence>
<reference evidence="4 5" key="2">
    <citation type="journal article" date="2019" name="PLoS Negl. Trop. Dis.">
        <title>Revisiting the worldwide diversity of Leptospira species in the environment.</title>
        <authorList>
            <person name="Vincent A.T."/>
            <person name="Schiettekatte O."/>
            <person name="Bourhy P."/>
            <person name="Veyrier F.J."/>
            <person name="Picardeau M."/>
        </authorList>
    </citation>
    <scope>NUCLEOTIDE SEQUENCE [LARGE SCALE GENOMIC DNA]</scope>
    <source>
        <strain evidence="2 4">201800280</strain>
        <strain evidence="5">201800281</strain>
    </source>
</reference>